<sequence length="179" mass="20175">MALDRLSNVVAALARDQIIPDVVPAEVLLVNEFAKEETEDEPLVSFAPMNMTVQEADSTGDSAGGDPSYTLAMLDPDVPSRANPEFRSFRHWVVHSVEPKIQAAITLYSQPNSRPNSCVHRYMFVLFIEPQAVVQIAYEAPEHFNWLEQHRWWGVWASAEKYDLKLIGANFLTLRSTST</sequence>
<accession>A0A9P3GVQ5</accession>
<protein>
    <submittedName>
        <fullName evidence="1">PEBP-like protein</fullName>
    </submittedName>
</protein>
<dbReference type="SUPFAM" id="SSF49777">
    <property type="entry name" value="PEBP-like"/>
    <property type="match status" value="1"/>
</dbReference>
<gene>
    <name evidence="1" type="ORF">PsYK624_162720</name>
</gene>
<dbReference type="OrthoDB" id="2506647at2759"/>
<dbReference type="GO" id="GO:0030414">
    <property type="term" value="F:peptidase inhibitor activity"/>
    <property type="evidence" value="ECO:0007669"/>
    <property type="project" value="TreeGrafter"/>
</dbReference>
<dbReference type="GO" id="GO:0030162">
    <property type="term" value="P:regulation of proteolysis"/>
    <property type="evidence" value="ECO:0007669"/>
    <property type="project" value="TreeGrafter"/>
</dbReference>
<evidence type="ECO:0000313" key="2">
    <source>
        <dbReference type="Proteomes" id="UP000703269"/>
    </source>
</evidence>
<dbReference type="InterPro" id="IPR036610">
    <property type="entry name" value="PEBP-like_sf"/>
</dbReference>
<dbReference type="Gene3D" id="3.90.280.10">
    <property type="entry name" value="PEBP-like"/>
    <property type="match status" value="1"/>
</dbReference>
<dbReference type="GO" id="GO:0046578">
    <property type="term" value="P:regulation of Ras protein signal transduction"/>
    <property type="evidence" value="ECO:0007669"/>
    <property type="project" value="TreeGrafter"/>
</dbReference>
<dbReference type="InterPro" id="IPR008914">
    <property type="entry name" value="PEBP"/>
</dbReference>
<dbReference type="EMBL" id="BPQB01000128">
    <property type="protein sequence ID" value="GJE99994.1"/>
    <property type="molecule type" value="Genomic_DNA"/>
</dbReference>
<dbReference type="AlphaFoldDB" id="A0A9P3GVQ5"/>
<dbReference type="PANTHER" id="PTHR11362">
    <property type="entry name" value="PHOSPHATIDYLETHANOLAMINE-BINDING PROTEIN"/>
    <property type="match status" value="1"/>
</dbReference>
<dbReference type="CDD" id="cd00866">
    <property type="entry name" value="PEBP_euk"/>
    <property type="match status" value="1"/>
</dbReference>
<evidence type="ECO:0000313" key="1">
    <source>
        <dbReference type="EMBL" id="GJE99994.1"/>
    </source>
</evidence>
<proteinExistence type="predicted"/>
<reference evidence="1 2" key="1">
    <citation type="submission" date="2021-08" db="EMBL/GenBank/DDBJ databases">
        <title>Draft Genome Sequence of Phanerochaete sordida strain YK-624.</title>
        <authorList>
            <person name="Mori T."/>
            <person name="Dohra H."/>
            <person name="Suzuki T."/>
            <person name="Kawagishi H."/>
            <person name="Hirai H."/>
        </authorList>
    </citation>
    <scope>NUCLEOTIDE SEQUENCE [LARGE SCALE GENOMIC DNA]</scope>
    <source>
        <strain evidence="1 2">YK-624</strain>
    </source>
</reference>
<comment type="caution">
    <text evidence="1">The sequence shown here is derived from an EMBL/GenBank/DDBJ whole genome shotgun (WGS) entry which is preliminary data.</text>
</comment>
<dbReference type="PANTHER" id="PTHR11362:SF85">
    <property type="entry name" value="INHIBITOR (TFS1), PUTATIVE (AFU_ORTHOLOGUE AFUA_4G08120)-RELATED"/>
    <property type="match status" value="1"/>
</dbReference>
<dbReference type="Proteomes" id="UP000703269">
    <property type="component" value="Unassembled WGS sequence"/>
</dbReference>
<dbReference type="GO" id="GO:0005543">
    <property type="term" value="F:phospholipid binding"/>
    <property type="evidence" value="ECO:0007669"/>
    <property type="project" value="TreeGrafter"/>
</dbReference>
<dbReference type="InterPro" id="IPR035810">
    <property type="entry name" value="PEBP_euk"/>
</dbReference>
<dbReference type="Pfam" id="PF01161">
    <property type="entry name" value="PBP"/>
    <property type="match status" value="1"/>
</dbReference>
<organism evidence="1 2">
    <name type="scientific">Phanerochaete sordida</name>
    <dbReference type="NCBI Taxonomy" id="48140"/>
    <lineage>
        <taxon>Eukaryota</taxon>
        <taxon>Fungi</taxon>
        <taxon>Dikarya</taxon>
        <taxon>Basidiomycota</taxon>
        <taxon>Agaricomycotina</taxon>
        <taxon>Agaricomycetes</taxon>
        <taxon>Polyporales</taxon>
        <taxon>Phanerochaetaceae</taxon>
        <taxon>Phanerochaete</taxon>
    </lineage>
</organism>
<keyword evidence="2" id="KW-1185">Reference proteome</keyword>
<name>A0A9P3GVQ5_9APHY</name>